<gene>
    <name evidence="6" type="ORF">JCGZ_20269</name>
</gene>
<feature type="domain" description="Cupin type-1" evidence="5">
    <location>
        <begin position="2"/>
        <end position="127"/>
    </location>
</feature>
<evidence type="ECO:0000256" key="3">
    <source>
        <dbReference type="ARBA" id="ARBA00023129"/>
    </source>
</evidence>
<evidence type="ECO:0000256" key="2">
    <source>
        <dbReference type="ARBA" id="ARBA00022761"/>
    </source>
</evidence>
<evidence type="ECO:0000313" key="7">
    <source>
        <dbReference type="Proteomes" id="UP000027138"/>
    </source>
</evidence>
<keyword evidence="4" id="KW-1015">Disulfide bond</keyword>
<dbReference type="SMART" id="SM00835">
    <property type="entry name" value="Cupin_1"/>
    <property type="match status" value="2"/>
</dbReference>
<reference evidence="6 7" key="1">
    <citation type="journal article" date="2014" name="PLoS ONE">
        <title>Global Analysis of Gene Expression Profiles in Physic Nut (Jatropha curcas L.) Seedlings Exposed to Salt Stress.</title>
        <authorList>
            <person name="Zhang L."/>
            <person name="Zhang C."/>
            <person name="Wu P."/>
            <person name="Chen Y."/>
            <person name="Li M."/>
            <person name="Jiang H."/>
            <person name="Wu G."/>
        </authorList>
    </citation>
    <scope>NUCLEOTIDE SEQUENCE [LARGE SCALE GENOMIC DNA]</scope>
    <source>
        <strain evidence="7">cv. GZQX0401</strain>
        <tissue evidence="6">Young leaves</tissue>
    </source>
</reference>
<dbReference type="CDD" id="cd02243">
    <property type="entry name" value="cupin_11S_legumin_C"/>
    <property type="match status" value="1"/>
</dbReference>
<name>A0A067JTX3_JATCU</name>
<feature type="domain" description="Cupin type-1" evidence="5">
    <location>
        <begin position="161"/>
        <end position="311"/>
    </location>
</feature>
<keyword evidence="3" id="KW-0708">Seed storage protein</keyword>
<keyword evidence="2" id="KW-0758">Storage protein</keyword>
<evidence type="ECO:0000256" key="4">
    <source>
        <dbReference type="ARBA" id="ARBA00023157"/>
    </source>
</evidence>
<dbReference type="AlphaFoldDB" id="A0A067JTX3"/>
<comment type="similarity">
    <text evidence="1">Belongs to the 11S seed storage protein (globulins) family.</text>
</comment>
<dbReference type="InterPro" id="IPR006045">
    <property type="entry name" value="Cupin_1"/>
</dbReference>
<dbReference type="STRING" id="180498.A0A067JTX3"/>
<dbReference type="Proteomes" id="UP000027138">
    <property type="component" value="Unassembled WGS sequence"/>
</dbReference>
<evidence type="ECO:0000313" key="6">
    <source>
        <dbReference type="EMBL" id="KDP27337.1"/>
    </source>
</evidence>
<proteinExistence type="inferred from homology"/>
<evidence type="ECO:0000259" key="5">
    <source>
        <dbReference type="SMART" id="SM00835"/>
    </source>
</evidence>
<dbReference type="PRINTS" id="PR00439">
    <property type="entry name" value="11SGLOBULIN"/>
</dbReference>
<dbReference type="OrthoDB" id="735591at2759"/>
<dbReference type="InterPro" id="IPR006044">
    <property type="entry name" value="11S_seedstore_pln"/>
</dbReference>
<dbReference type="PANTHER" id="PTHR31189:SF45">
    <property type="entry name" value="OS09G0552500 PROTEIN"/>
    <property type="match status" value="1"/>
</dbReference>
<dbReference type="InterPro" id="IPR011051">
    <property type="entry name" value="RmlC_Cupin_sf"/>
</dbReference>
<organism evidence="6 7">
    <name type="scientific">Jatropha curcas</name>
    <name type="common">Barbados nut</name>
    <dbReference type="NCBI Taxonomy" id="180498"/>
    <lineage>
        <taxon>Eukaryota</taxon>
        <taxon>Viridiplantae</taxon>
        <taxon>Streptophyta</taxon>
        <taxon>Embryophyta</taxon>
        <taxon>Tracheophyta</taxon>
        <taxon>Spermatophyta</taxon>
        <taxon>Magnoliopsida</taxon>
        <taxon>eudicotyledons</taxon>
        <taxon>Gunneridae</taxon>
        <taxon>Pentapetalae</taxon>
        <taxon>rosids</taxon>
        <taxon>fabids</taxon>
        <taxon>Malpighiales</taxon>
        <taxon>Euphorbiaceae</taxon>
        <taxon>Crotonoideae</taxon>
        <taxon>Jatropheae</taxon>
        <taxon>Jatropha</taxon>
    </lineage>
</organism>
<dbReference type="Gene3D" id="2.60.120.10">
    <property type="entry name" value="Jelly Rolls"/>
    <property type="match status" value="2"/>
</dbReference>
<protein>
    <recommendedName>
        <fullName evidence="5">Cupin type-1 domain-containing protein</fullName>
    </recommendedName>
</protein>
<dbReference type="InterPro" id="IPR050253">
    <property type="entry name" value="Seed_Storage-Functional"/>
</dbReference>
<accession>A0A067JTX3</accession>
<dbReference type="PANTHER" id="PTHR31189">
    <property type="entry name" value="OS03G0336100 PROTEIN-RELATED"/>
    <property type="match status" value="1"/>
</dbReference>
<dbReference type="SUPFAM" id="SSF51182">
    <property type="entry name" value="RmlC-like cupins"/>
    <property type="match status" value="1"/>
</dbReference>
<evidence type="ECO:0000256" key="1">
    <source>
        <dbReference type="ARBA" id="ARBA00007178"/>
    </source>
</evidence>
<dbReference type="Pfam" id="PF00190">
    <property type="entry name" value="Cupin_1"/>
    <property type="match status" value="2"/>
</dbReference>
<dbReference type="InterPro" id="IPR014710">
    <property type="entry name" value="RmlC-like_jellyroll"/>
</dbReference>
<dbReference type="GO" id="GO:0045735">
    <property type="term" value="F:nutrient reservoir activity"/>
    <property type="evidence" value="ECO:0007669"/>
    <property type="project" value="UniProtKB-KW"/>
</dbReference>
<keyword evidence="7" id="KW-1185">Reference proteome</keyword>
<dbReference type="EMBL" id="KK914853">
    <property type="protein sequence ID" value="KDP27337.1"/>
    <property type="molecule type" value="Genomic_DNA"/>
</dbReference>
<sequence length="329" mass="35810">MQRLGQESFFFNLADLVFPIMQTALKLAMFFKASTDGIVGMVLPNSSKEVVLKLNKGDLISVPLGSASWWYNNGDSNLVIVFLGETSKSYTAGEFTYFLLSGGLGVIGGFSSEFTSQAYNMNEQEACKLAKSQNGVLIVTIEQGIKIPHPDHLEFPENMVYNIDSAKPDLEVEKGGSLKIFTPEKFPFLGKVGLSVSHVKLEANAMYSPTYTADGTNRLIYVVKGSGNLQIVGINGKRVLDTKIEDGQLFLVPKFFTVAAVAGNEGMEVIISITNSTWPVVEALAAKISVWNALSPIVSQISLGITPDLEKLFKSNIQKNSVIVPPREE</sequence>